<gene>
    <name evidence="1" type="ORF">NCTC7307_04566</name>
</gene>
<dbReference type="EMBL" id="LS483466">
    <property type="protein sequence ID" value="SQI27181.1"/>
    <property type="molecule type" value="Genomic_DNA"/>
</dbReference>
<evidence type="ECO:0000313" key="2">
    <source>
        <dbReference type="Proteomes" id="UP000248731"/>
    </source>
</evidence>
<sequence length="68" mass="7433">MTGPVDEASLLATLERWLLPHMTGVQSLRGLKSLNVNQAFTGTCLTIPCCNVWIVSCLGITLCRREAE</sequence>
<dbReference type="GO" id="GO:0004386">
    <property type="term" value="F:helicase activity"/>
    <property type="evidence" value="ECO:0007669"/>
    <property type="project" value="UniProtKB-KW"/>
</dbReference>
<dbReference type="AlphaFoldDB" id="A0A2X4TIT8"/>
<protein>
    <submittedName>
        <fullName evidence="1">ATP-dependent helicase HrpB</fullName>
    </submittedName>
</protein>
<keyword evidence="1" id="KW-0067">ATP-binding</keyword>
<accession>A0A2X4TIT8</accession>
<keyword evidence="1" id="KW-0547">Nucleotide-binding</keyword>
<keyword evidence="2" id="KW-1185">Reference proteome</keyword>
<name>A0A2X4TIT8_SALER</name>
<organism evidence="1 2">
    <name type="scientific">Salmonella enterica subsp. arizonae</name>
    <dbReference type="NCBI Taxonomy" id="59203"/>
    <lineage>
        <taxon>Bacteria</taxon>
        <taxon>Pseudomonadati</taxon>
        <taxon>Pseudomonadota</taxon>
        <taxon>Gammaproteobacteria</taxon>
        <taxon>Enterobacterales</taxon>
        <taxon>Enterobacteriaceae</taxon>
        <taxon>Salmonella</taxon>
    </lineage>
</organism>
<dbReference type="Proteomes" id="UP000248731">
    <property type="component" value="Chromosome 1"/>
</dbReference>
<keyword evidence="1" id="KW-0378">Hydrolase</keyword>
<proteinExistence type="predicted"/>
<evidence type="ECO:0000313" key="1">
    <source>
        <dbReference type="EMBL" id="SQI27181.1"/>
    </source>
</evidence>
<reference evidence="1 2" key="1">
    <citation type="submission" date="2018-06" db="EMBL/GenBank/DDBJ databases">
        <authorList>
            <consortium name="Pathogen Informatics"/>
            <person name="Doyle S."/>
        </authorList>
    </citation>
    <scope>NUCLEOTIDE SEQUENCE [LARGE SCALE GENOMIC DNA]</scope>
    <source>
        <strain evidence="1 2">NCTC7307</strain>
    </source>
</reference>
<keyword evidence="1" id="KW-0347">Helicase</keyword>